<feature type="compositionally biased region" description="Basic and acidic residues" evidence="1">
    <location>
        <begin position="19"/>
        <end position="28"/>
    </location>
</feature>
<accession>A0A059D2H6</accession>
<evidence type="ECO:0000313" key="2">
    <source>
        <dbReference type="EMBL" id="KCW84626.1"/>
    </source>
</evidence>
<reference evidence="2" key="1">
    <citation type="submission" date="2013-07" db="EMBL/GenBank/DDBJ databases">
        <title>The genome of Eucalyptus grandis.</title>
        <authorList>
            <person name="Schmutz J."/>
            <person name="Hayes R."/>
            <person name="Myburg A."/>
            <person name="Tuskan G."/>
            <person name="Grattapaglia D."/>
            <person name="Rokhsar D.S."/>
        </authorList>
    </citation>
    <scope>NUCLEOTIDE SEQUENCE</scope>
    <source>
        <tissue evidence="2">Leaf extractions</tissue>
    </source>
</reference>
<dbReference type="InParanoid" id="A0A059D2H6"/>
<organism evidence="2">
    <name type="scientific">Eucalyptus grandis</name>
    <name type="common">Flooded gum</name>
    <dbReference type="NCBI Taxonomy" id="71139"/>
    <lineage>
        <taxon>Eukaryota</taxon>
        <taxon>Viridiplantae</taxon>
        <taxon>Streptophyta</taxon>
        <taxon>Embryophyta</taxon>
        <taxon>Tracheophyta</taxon>
        <taxon>Spermatophyta</taxon>
        <taxon>Magnoliopsida</taxon>
        <taxon>eudicotyledons</taxon>
        <taxon>Gunneridae</taxon>
        <taxon>Pentapetalae</taxon>
        <taxon>rosids</taxon>
        <taxon>malvids</taxon>
        <taxon>Myrtales</taxon>
        <taxon>Myrtaceae</taxon>
        <taxon>Myrtoideae</taxon>
        <taxon>Eucalypteae</taxon>
        <taxon>Eucalyptus</taxon>
    </lineage>
</organism>
<name>A0A059D2H6_EUCGR</name>
<evidence type="ECO:0000256" key="1">
    <source>
        <dbReference type="SAM" id="MobiDB-lite"/>
    </source>
</evidence>
<feature type="region of interest" description="Disordered" evidence="1">
    <location>
        <begin position="15"/>
        <end position="34"/>
    </location>
</feature>
<protein>
    <submittedName>
        <fullName evidence="2">Uncharacterized protein</fullName>
    </submittedName>
</protein>
<gene>
    <name evidence="2" type="ORF">EUGRSUZ_B01455</name>
</gene>
<dbReference type="EMBL" id="KK198754">
    <property type="protein sequence ID" value="KCW84626.1"/>
    <property type="molecule type" value="Genomic_DNA"/>
</dbReference>
<sequence>MKLTTDIVTFKRASGFRTTEGHPQHDRPQAINVHPNTSSSLVIRKSNHGSRLHVYVKCRGIFHSLFFRASQVRSDTRKFDQPGGWRA</sequence>
<dbReference type="Gramene" id="KCW84626">
    <property type="protein sequence ID" value="KCW84626"/>
    <property type="gene ID" value="EUGRSUZ_B01455"/>
</dbReference>
<proteinExistence type="predicted"/>
<dbReference type="AlphaFoldDB" id="A0A059D2H6"/>